<dbReference type="Proteomes" id="UP000009168">
    <property type="component" value="Unassembled WGS sequence"/>
</dbReference>
<evidence type="ECO:0000313" key="3">
    <source>
        <dbReference type="Proteomes" id="UP000009168"/>
    </source>
</evidence>
<sequence>MILKIIDTQKHLNQTNIMKQINTSKQYNYLKVINQFIINTLTIFLKKRTLKFIYKFQYNFIYHLLTIFTFYIFSGTCLIKFFGFNLDSFIYLNKKCEILLVAKKIHSFIILYNLQIYFFCCLLALFERDKIKFYFLSILKSIINHSKYNYLFFYLFQFYLICISKFKEFFSIL</sequence>
<evidence type="ECO:0000256" key="1">
    <source>
        <dbReference type="SAM" id="Phobius"/>
    </source>
</evidence>
<dbReference type="HOGENOM" id="CLU_1550656_0_0_1"/>
<organism evidence="2 3">
    <name type="scientific">Tetrahymena thermophila (strain SB210)</name>
    <dbReference type="NCBI Taxonomy" id="312017"/>
    <lineage>
        <taxon>Eukaryota</taxon>
        <taxon>Sar</taxon>
        <taxon>Alveolata</taxon>
        <taxon>Ciliophora</taxon>
        <taxon>Intramacronucleata</taxon>
        <taxon>Oligohymenophorea</taxon>
        <taxon>Hymenostomatida</taxon>
        <taxon>Tetrahymenina</taxon>
        <taxon>Tetrahymenidae</taxon>
        <taxon>Tetrahymena</taxon>
    </lineage>
</organism>
<feature type="transmembrane region" description="Helical" evidence="1">
    <location>
        <begin position="105"/>
        <end position="126"/>
    </location>
</feature>
<feature type="transmembrane region" description="Helical" evidence="1">
    <location>
        <begin position="60"/>
        <end position="85"/>
    </location>
</feature>
<dbReference type="InParanoid" id="A4VF66"/>
<dbReference type="GeneID" id="7833899"/>
<keyword evidence="3" id="KW-1185">Reference proteome</keyword>
<dbReference type="EMBL" id="GG662432">
    <property type="protein sequence ID" value="EDK31200.1"/>
    <property type="molecule type" value="Genomic_DNA"/>
</dbReference>
<gene>
    <name evidence="2" type="ORF">TTHERM_00723049</name>
</gene>
<dbReference type="AlphaFoldDB" id="A4VF66"/>
<accession>A4VF66</accession>
<keyword evidence="1" id="KW-0472">Membrane</keyword>
<dbReference type="RefSeq" id="XP_001470608.1">
    <property type="nucleotide sequence ID" value="XM_001470571.2"/>
</dbReference>
<feature type="transmembrane region" description="Helical" evidence="1">
    <location>
        <begin position="147"/>
        <end position="166"/>
    </location>
</feature>
<name>A4VF66_TETTS</name>
<keyword evidence="1" id="KW-1133">Transmembrane helix</keyword>
<dbReference type="KEGG" id="tet:TTHERM_00723049"/>
<evidence type="ECO:0000313" key="2">
    <source>
        <dbReference type="EMBL" id="EDK31200.1"/>
    </source>
</evidence>
<proteinExistence type="predicted"/>
<keyword evidence="1 2" id="KW-0812">Transmembrane</keyword>
<reference evidence="3" key="1">
    <citation type="journal article" date="2006" name="PLoS Biol.">
        <title>Macronuclear genome sequence of the ciliate Tetrahymena thermophila, a model eukaryote.</title>
        <authorList>
            <person name="Eisen J.A."/>
            <person name="Coyne R.S."/>
            <person name="Wu M."/>
            <person name="Wu D."/>
            <person name="Thiagarajan M."/>
            <person name="Wortman J.R."/>
            <person name="Badger J.H."/>
            <person name="Ren Q."/>
            <person name="Amedeo P."/>
            <person name="Jones K.M."/>
            <person name="Tallon L.J."/>
            <person name="Delcher A.L."/>
            <person name="Salzberg S.L."/>
            <person name="Silva J.C."/>
            <person name="Haas B.J."/>
            <person name="Majoros W.H."/>
            <person name="Farzad M."/>
            <person name="Carlton J.M."/>
            <person name="Smith R.K. Jr."/>
            <person name="Garg J."/>
            <person name="Pearlman R.E."/>
            <person name="Karrer K.M."/>
            <person name="Sun L."/>
            <person name="Manning G."/>
            <person name="Elde N.C."/>
            <person name="Turkewitz A.P."/>
            <person name="Asai D.J."/>
            <person name="Wilkes D.E."/>
            <person name="Wang Y."/>
            <person name="Cai H."/>
            <person name="Collins K."/>
            <person name="Stewart B.A."/>
            <person name="Lee S.R."/>
            <person name="Wilamowska K."/>
            <person name="Weinberg Z."/>
            <person name="Ruzzo W.L."/>
            <person name="Wloga D."/>
            <person name="Gaertig J."/>
            <person name="Frankel J."/>
            <person name="Tsao C.-C."/>
            <person name="Gorovsky M.A."/>
            <person name="Keeling P.J."/>
            <person name="Waller R.F."/>
            <person name="Patron N.J."/>
            <person name="Cherry J.M."/>
            <person name="Stover N.A."/>
            <person name="Krieger C.J."/>
            <person name="del Toro C."/>
            <person name="Ryder H.F."/>
            <person name="Williamson S.C."/>
            <person name="Barbeau R.A."/>
            <person name="Hamilton E.P."/>
            <person name="Orias E."/>
        </authorList>
    </citation>
    <scope>NUCLEOTIDE SEQUENCE [LARGE SCALE GENOMIC DNA]</scope>
    <source>
        <strain evidence="3">SB210</strain>
    </source>
</reference>
<protein>
    <submittedName>
        <fullName evidence="2">Transmembrane protein, putative</fullName>
    </submittedName>
</protein>